<evidence type="ECO:0000256" key="1">
    <source>
        <dbReference type="SAM" id="MobiDB-lite"/>
    </source>
</evidence>
<keyword evidence="3" id="KW-1185">Reference proteome</keyword>
<dbReference type="CDD" id="cd12148">
    <property type="entry name" value="fungal_TF_MHR"/>
    <property type="match status" value="1"/>
</dbReference>
<name>A0ABR1P3V8_DIAER</name>
<dbReference type="Proteomes" id="UP001430848">
    <property type="component" value="Unassembled WGS sequence"/>
</dbReference>
<evidence type="ECO:0000313" key="3">
    <source>
        <dbReference type="Proteomes" id="UP001430848"/>
    </source>
</evidence>
<accession>A0ABR1P3V8</accession>
<proteinExistence type="predicted"/>
<comment type="caution">
    <text evidence="2">The sequence shown here is derived from an EMBL/GenBank/DDBJ whole genome shotgun (WGS) entry which is preliminary data.</text>
</comment>
<dbReference type="EMBL" id="JAKNSF020000048">
    <property type="protein sequence ID" value="KAK7725591.1"/>
    <property type="molecule type" value="Genomic_DNA"/>
</dbReference>
<gene>
    <name evidence="2" type="ORF">SLS63_008046</name>
</gene>
<organism evidence="2 3">
    <name type="scientific">Diaporthe eres</name>
    <name type="common">Phomopsis oblonga</name>
    <dbReference type="NCBI Taxonomy" id="83184"/>
    <lineage>
        <taxon>Eukaryota</taxon>
        <taxon>Fungi</taxon>
        <taxon>Dikarya</taxon>
        <taxon>Ascomycota</taxon>
        <taxon>Pezizomycotina</taxon>
        <taxon>Sordariomycetes</taxon>
        <taxon>Sordariomycetidae</taxon>
        <taxon>Diaporthales</taxon>
        <taxon>Diaporthaceae</taxon>
        <taxon>Diaporthe</taxon>
        <taxon>Diaporthe eres species complex</taxon>
    </lineage>
</organism>
<reference evidence="2 3" key="1">
    <citation type="submission" date="2024-02" db="EMBL/GenBank/DDBJ databases">
        <title>De novo assembly and annotation of 12 fungi associated with fruit tree decline syndrome in Ontario, Canada.</title>
        <authorList>
            <person name="Sulman M."/>
            <person name="Ellouze W."/>
            <person name="Ilyukhin E."/>
        </authorList>
    </citation>
    <scope>NUCLEOTIDE SEQUENCE [LARGE SCALE GENOMIC DNA]</scope>
    <source>
        <strain evidence="2 3">M169</strain>
    </source>
</reference>
<sequence>MVPNRAGDGPPTPANADGDTAQTIKGVNELCPVFSDSGIHFPDLGLFRSGITPLPEPGLREDLVVDIFPPNDPTNSDLWDMLLASAPCITSGTLSGHTPSNLQALPVGPPLPPEQIRGETKSIFGVDNAGYEQAQANLASYDPDKKLLDFRFPSRHAVIRYVKAYYEYMDPQLPIVHGPTLDAATVPSPLLMEMMACGAMCMVGSIVLGAALNSTSGKRYFTLTSSDTKFAQPAVMTMWQREENESGWQEHTDPAEFHDTLKMIIAGQAPAQKIGDFGFLSLVSAVLDHICSFETLASSQHPNLYKSFVKEMVKPVEVLDRMWRNRAAREAVHRPMNTPLIQSAKSLLDSAYYHLYGHHQLTAMKSLLCAPETLNNPEVVQQAFKEPTDSATLGKALTRAAEALREDCRQGLRYLQGIGPYRFPPLTTASVFEGGLLLCWHLQTRRSVIPAPGSQTTLDLLIREAAAEVEAVQMKAVDDLTTFPLEANVEVLRDISVWAWWGLMALQIVQFY</sequence>
<protein>
    <recommendedName>
        <fullName evidence="4">Transcription factor domain-containing protein</fullName>
    </recommendedName>
</protein>
<evidence type="ECO:0008006" key="4">
    <source>
        <dbReference type="Google" id="ProtNLM"/>
    </source>
</evidence>
<feature type="region of interest" description="Disordered" evidence="1">
    <location>
        <begin position="1"/>
        <end position="20"/>
    </location>
</feature>
<evidence type="ECO:0000313" key="2">
    <source>
        <dbReference type="EMBL" id="KAK7725591.1"/>
    </source>
</evidence>